<evidence type="ECO:0000313" key="2">
    <source>
        <dbReference type="Proteomes" id="UP000053263"/>
    </source>
</evidence>
<dbReference type="AlphaFoldDB" id="A0A0C9T7P7"/>
<accession>A0A0C9T7P7</accession>
<reference evidence="1 2" key="1">
    <citation type="submission" date="2014-06" db="EMBL/GenBank/DDBJ databases">
        <title>Evolutionary Origins and Diversification of the Mycorrhizal Mutualists.</title>
        <authorList>
            <consortium name="DOE Joint Genome Institute"/>
            <consortium name="Mycorrhizal Genomics Consortium"/>
            <person name="Kohler A."/>
            <person name="Kuo A."/>
            <person name="Nagy L.G."/>
            <person name="Floudas D."/>
            <person name="Copeland A."/>
            <person name="Barry K.W."/>
            <person name="Cichocki N."/>
            <person name="Veneault-Fourrey C."/>
            <person name="LaButti K."/>
            <person name="Lindquist E.A."/>
            <person name="Lipzen A."/>
            <person name="Lundell T."/>
            <person name="Morin E."/>
            <person name="Murat C."/>
            <person name="Riley R."/>
            <person name="Ohm R."/>
            <person name="Sun H."/>
            <person name="Tunlid A."/>
            <person name="Henrissat B."/>
            <person name="Grigoriev I.V."/>
            <person name="Hibbett D.S."/>
            <person name="Martin F."/>
        </authorList>
    </citation>
    <scope>NUCLEOTIDE SEQUENCE [LARGE SCALE GENOMIC DNA]</scope>
    <source>
        <strain evidence="1 2">FD-325 SS-3</strain>
    </source>
</reference>
<evidence type="ECO:0000313" key="1">
    <source>
        <dbReference type="EMBL" id="KII84188.1"/>
    </source>
</evidence>
<sequence length="164" mass="18075">MPPLLAATPSVTGMQRADFHDHLHLRGLPACTTRPVTCTSRRAFMYDPPCIFARSPATCTTRLPTCTTRPAGNSARPQTCTTCMTRPADSAQHHHRVSPKFTGARVSPASARRQVIHAHLSSYKLTHTPPDAQHATLSIPRPLSANKYLMHWTRMPSTPVHAPR</sequence>
<dbReference type="EMBL" id="KN832572">
    <property type="protein sequence ID" value="KII84188.1"/>
    <property type="molecule type" value="Genomic_DNA"/>
</dbReference>
<dbReference type="Proteomes" id="UP000053263">
    <property type="component" value="Unassembled WGS sequence"/>
</dbReference>
<name>A0A0C9T7P7_PLICR</name>
<keyword evidence="2" id="KW-1185">Reference proteome</keyword>
<protein>
    <submittedName>
        <fullName evidence="1">Uncharacterized protein</fullName>
    </submittedName>
</protein>
<proteinExistence type="predicted"/>
<gene>
    <name evidence="1" type="ORF">PLICRDRAFT_57989</name>
</gene>
<organism evidence="1 2">
    <name type="scientific">Plicaturopsis crispa FD-325 SS-3</name>
    <dbReference type="NCBI Taxonomy" id="944288"/>
    <lineage>
        <taxon>Eukaryota</taxon>
        <taxon>Fungi</taxon>
        <taxon>Dikarya</taxon>
        <taxon>Basidiomycota</taxon>
        <taxon>Agaricomycotina</taxon>
        <taxon>Agaricomycetes</taxon>
        <taxon>Agaricomycetidae</taxon>
        <taxon>Amylocorticiales</taxon>
        <taxon>Amylocorticiaceae</taxon>
        <taxon>Plicatura</taxon>
        <taxon>Plicaturopsis crispa</taxon>
    </lineage>
</organism>
<dbReference type="HOGENOM" id="CLU_1619725_0_0_1"/>